<feature type="compositionally biased region" description="Polar residues" evidence="1">
    <location>
        <begin position="401"/>
        <end position="411"/>
    </location>
</feature>
<reference evidence="3" key="1">
    <citation type="submission" date="2023-03" db="EMBL/GenBank/DDBJ databases">
        <title>Massive genome expansion in bonnet fungi (Mycena s.s.) driven by repeated elements and novel gene families across ecological guilds.</title>
        <authorList>
            <consortium name="Lawrence Berkeley National Laboratory"/>
            <person name="Harder C.B."/>
            <person name="Miyauchi S."/>
            <person name="Viragh M."/>
            <person name="Kuo A."/>
            <person name="Thoen E."/>
            <person name="Andreopoulos B."/>
            <person name="Lu D."/>
            <person name="Skrede I."/>
            <person name="Drula E."/>
            <person name="Henrissat B."/>
            <person name="Morin E."/>
            <person name="Kohler A."/>
            <person name="Barry K."/>
            <person name="LaButti K."/>
            <person name="Morin E."/>
            <person name="Salamov A."/>
            <person name="Lipzen A."/>
            <person name="Mereny Z."/>
            <person name="Hegedus B."/>
            <person name="Baldrian P."/>
            <person name="Stursova M."/>
            <person name="Weitz H."/>
            <person name="Taylor A."/>
            <person name="Grigoriev I.V."/>
            <person name="Nagy L.G."/>
            <person name="Martin F."/>
            <person name="Kauserud H."/>
        </authorList>
    </citation>
    <scope>NUCLEOTIDE SEQUENCE</scope>
    <source>
        <strain evidence="3">CBHHK188m</strain>
    </source>
</reference>
<dbReference type="EMBL" id="JARJLG010000277">
    <property type="protein sequence ID" value="KAJ7720564.1"/>
    <property type="molecule type" value="Genomic_DNA"/>
</dbReference>
<feature type="compositionally biased region" description="Low complexity" evidence="1">
    <location>
        <begin position="655"/>
        <end position="685"/>
    </location>
</feature>
<comment type="caution">
    <text evidence="3">The sequence shown here is derived from an EMBL/GenBank/DDBJ whole genome shotgun (WGS) entry which is preliminary data.</text>
</comment>
<feature type="transmembrane region" description="Helical" evidence="2">
    <location>
        <begin position="40"/>
        <end position="58"/>
    </location>
</feature>
<accession>A0AAD7HI43</accession>
<feature type="region of interest" description="Disordered" evidence="1">
    <location>
        <begin position="613"/>
        <end position="697"/>
    </location>
</feature>
<organism evidence="3 4">
    <name type="scientific">Mycena maculata</name>
    <dbReference type="NCBI Taxonomy" id="230809"/>
    <lineage>
        <taxon>Eukaryota</taxon>
        <taxon>Fungi</taxon>
        <taxon>Dikarya</taxon>
        <taxon>Basidiomycota</taxon>
        <taxon>Agaricomycotina</taxon>
        <taxon>Agaricomycetes</taxon>
        <taxon>Agaricomycetidae</taxon>
        <taxon>Agaricales</taxon>
        <taxon>Marasmiineae</taxon>
        <taxon>Mycenaceae</taxon>
        <taxon>Mycena</taxon>
    </lineage>
</organism>
<feature type="region of interest" description="Disordered" evidence="1">
    <location>
        <begin position="202"/>
        <end position="499"/>
    </location>
</feature>
<evidence type="ECO:0000313" key="3">
    <source>
        <dbReference type="EMBL" id="KAJ7720564.1"/>
    </source>
</evidence>
<keyword evidence="2" id="KW-1133">Transmembrane helix</keyword>
<keyword evidence="4" id="KW-1185">Reference proteome</keyword>
<feature type="compositionally biased region" description="Low complexity" evidence="1">
    <location>
        <begin position="433"/>
        <end position="483"/>
    </location>
</feature>
<evidence type="ECO:0000256" key="1">
    <source>
        <dbReference type="SAM" id="MobiDB-lite"/>
    </source>
</evidence>
<evidence type="ECO:0000256" key="2">
    <source>
        <dbReference type="SAM" id="Phobius"/>
    </source>
</evidence>
<feature type="compositionally biased region" description="Pro residues" evidence="1">
    <location>
        <begin position="613"/>
        <end position="627"/>
    </location>
</feature>
<feature type="region of interest" description="Disordered" evidence="1">
    <location>
        <begin position="806"/>
        <end position="871"/>
    </location>
</feature>
<gene>
    <name evidence="3" type="ORF">DFH07DRAFT_946996</name>
</gene>
<proteinExistence type="predicted"/>
<keyword evidence="2" id="KW-0812">Transmembrane</keyword>
<keyword evidence="2" id="KW-0472">Membrane</keyword>
<dbReference type="Proteomes" id="UP001215280">
    <property type="component" value="Unassembled WGS sequence"/>
</dbReference>
<feature type="compositionally biased region" description="Low complexity" evidence="1">
    <location>
        <begin position="264"/>
        <end position="275"/>
    </location>
</feature>
<dbReference type="AlphaFoldDB" id="A0AAD7HI43"/>
<feature type="compositionally biased region" description="Low complexity" evidence="1">
    <location>
        <begin position="363"/>
        <end position="386"/>
    </location>
</feature>
<feature type="compositionally biased region" description="Basic and acidic residues" evidence="1">
    <location>
        <begin position="862"/>
        <end position="871"/>
    </location>
</feature>
<feature type="compositionally biased region" description="Polar residues" evidence="1">
    <location>
        <begin position="485"/>
        <end position="499"/>
    </location>
</feature>
<feature type="compositionally biased region" description="Low complexity" evidence="1">
    <location>
        <begin position="628"/>
        <end position="647"/>
    </location>
</feature>
<evidence type="ECO:0000313" key="4">
    <source>
        <dbReference type="Proteomes" id="UP001215280"/>
    </source>
</evidence>
<protein>
    <submittedName>
        <fullName evidence="3">Uncharacterized protein</fullName>
    </submittedName>
</protein>
<feature type="compositionally biased region" description="Basic and acidic residues" evidence="1">
    <location>
        <begin position="821"/>
        <end position="852"/>
    </location>
</feature>
<feature type="compositionally biased region" description="Low complexity" evidence="1">
    <location>
        <begin position="285"/>
        <end position="322"/>
    </location>
</feature>
<sequence>MTRTRNRNTQREMGGHGREYAGTLPCRGLRGDKADNRARIIAVLCAVVRIIVVLAGRISGRIHRWQWYVPPAASCVKDAASLLGTHTQDVVGQTRRAAGEHIPGRALGRGKSLYEALAWAADQATWVVLGKLGLSAWMYIGLLSGICRGQEKGMDSPAMDTEYSEQDSFFHPDSTVLVATTLATLVLAGGAYICRSGRRLHSHSLSESSPDRNASQSTNDPKDPKTSAARSKERRRRGKDPLKEILKGGKKLKMLSVSRDDPGSTSASASTSALPSPLPQGHSISQRSPSLSTSGRSVSSSTASSAAHVGDAADGDATPAATSGRPPNADGEIDANVTASVSPSDSPDADPIHPLGEIPEIAVSTSVPTDSSSGSTSTAYGGPASGLASPWDWDGQGPKAGTSTVAGSTSYRKPPRFRSKSPALPIPYSTNFASASGSTSSSDPASPQQLSASSMSSDDVASPTLNTVPSSRPRTPMPSTATPLRTETSSPASPSLSAQTQLASLRGALEATRLREEQTRAELERVSKDAEVLRWEVGGWRRREGEMQAQIHHMMHQLQAYGALFAAQQAQHLQINSPGVGGSPVASPGAYPPPAGMYPPGMPPPFFGYPAPPLLGSPLHSPPPPPSQQHQPHPNQPNPNLFALLFPPSFPPSPSHHSPSAPVPALSSGSSGSPSSSGSGSPAPGMRERGRRRMRTQTAEARLGMGAGWDEGWVGVEVPSTPSPPFSSAEDAYDEHEDDGCGYDGEYEYGADGVSGALADAILKRPESIRVPRRNLKRDPERVAIVKGEEGEREFTFPSLSGFGVGIAGGGKGGTVAQEQKQGEEEQEHAHDDARDGEARVELQQEDERQADPNENENADPEPEHEHEHDDYGLIGFREITSRLLGEKLPFRVSCFVFVTDESIGGKINGSPMDPSTEEGWAFIGAASGRIWRNASVSDSVASCRAAGAGVNARVGRI</sequence>
<name>A0AAD7HI43_9AGAR</name>